<evidence type="ECO:0000313" key="1">
    <source>
        <dbReference type="EMBL" id="MBS9526005.1"/>
    </source>
</evidence>
<reference evidence="1 2" key="1">
    <citation type="submission" date="2021-05" db="EMBL/GenBank/DDBJ databases">
        <authorList>
            <person name="Zhang Z.D."/>
            <person name="Osman G."/>
        </authorList>
    </citation>
    <scope>NUCLEOTIDE SEQUENCE [LARGE SCALE GENOMIC DNA]</scope>
    <source>
        <strain evidence="1 2">KCTC 32217</strain>
    </source>
</reference>
<accession>A0AAP2CNV1</accession>
<gene>
    <name evidence="1" type="ORF">KI659_18440</name>
</gene>
<sequence length="252" mass="28714">MARQSAGHEFEGTVDGVCFYKMNGKHYARRKSSLTGEQFRKRPEFVNSRKTASEFGRATSLSQLYRHVAWSFLYDMKTGYMPSYLTGVFQRIIQSDELLERGDRKLLNGQVGLLKGFELAKEYRVSDYVESLPTVNILTEDQVVEFGFRGSLRHVPQRATHFSIRYGVVLISEDGEKQRQCWDNEGEELIVPIEEGMDHLGKVRMAYEQKYEEVLVTALMGIRYYQVGADGPVQLKEGACGVVLGASSRKEK</sequence>
<dbReference type="Proteomes" id="UP001319104">
    <property type="component" value="Unassembled WGS sequence"/>
</dbReference>
<dbReference type="RefSeq" id="WP_213946864.1">
    <property type="nucleotide sequence ID" value="NZ_JAHCMY010000035.1"/>
</dbReference>
<organism evidence="1 2">
    <name type="scientific">Litoribacter ruber</name>
    <dbReference type="NCBI Taxonomy" id="702568"/>
    <lineage>
        <taxon>Bacteria</taxon>
        <taxon>Pseudomonadati</taxon>
        <taxon>Bacteroidota</taxon>
        <taxon>Cytophagia</taxon>
        <taxon>Cytophagales</taxon>
        <taxon>Cyclobacteriaceae</taxon>
        <taxon>Litoribacter</taxon>
    </lineage>
</organism>
<comment type="caution">
    <text evidence="1">The sequence shown here is derived from an EMBL/GenBank/DDBJ whole genome shotgun (WGS) entry which is preliminary data.</text>
</comment>
<dbReference type="AlphaFoldDB" id="A0AAP2CNV1"/>
<protein>
    <submittedName>
        <fullName evidence="1">Uncharacterized protein</fullName>
    </submittedName>
</protein>
<proteinExistence type="predicted"/>
<name>A0AAP2CNV1_9BACT</name>
<evidence type="ECO:0000313" key="2">
    <source>
        <dbReference type="Proteomes" id="UP001319104"/>
    </source>
</evidence>
<keyword evidence="2" id="KW-1185">Reference proteome</keyword>
<dbReference type="EMBL" id="JAHCMY010000035">
    <property type="protein sequence ID" value="MBS9526005.1"/>
    <property type="molecule type" value="Genomic_DNA"/>
</dbReference>